<feature type="signal peptide" evidence="1">
    <location>
        <begin position="1"/>
        <end position="16"/>
    </location>
</feature>
<name>A0A914IB62_GLORO</name>
<dbReference type="Proteomes" id="UP000887572">
    <property type="component" value="Unplaced"/>
</dbReference>
<feature type="chain" id="PRO_5036766960" evidence="1">
    <location>
        <begin position="17"/>
        <end position="202"/>
    </location>
</feature>
<dbReference type="WBParaSite" id="Gr19_v10_g8965.t1">
    <property type="protein sequence ID" value="Gr19_v10_g8965.t1"/>
    <property type="gene ID" value="Gr19_v10_g8965"/>
</dbReference>
<keyword evidence="2" id="KW-1185">Reference proteome</keyword>
<evidence type="ECO:0000313" key="3">
    <source>
        <dbReference type="WBParaSite" id="Gr19_v10_g8965.t1"/>
    </source>
</evidence>
<protein>
    <submittedName>
        <fullName evidence="3">Uncharacterized protein</fullName>
    </submittedName>
</protein>
<accession>A0A914IB62</accession>
<reference evidence="3" key="1">
    <citation type="submission" date="2022-11" db="UniProtKB">
        <authorList>
            <consortium name="WormBaseParasite"/>
        </authorList>
    </citation>
    <scope>IDENTIFICATION</scope>
</reference>
<organism evidence="2 3">
    <name type="scientific">Globodera rostochiensis</name>
    <name type="common">Golden nematode worm</name>
    <name type="synonym">Heterodera rostochiensis</name>
    <dbReference type="NCBI Taxonomy" id="31243"/>
    <lineage>
        <taxon>Eukaryota</taxon>
        <taxon>Metazoa</taxon>
        <taxon>Ecdysozoa</taxon>
        <taxon>Nematoda</taxon>
        <taxon>Chromadorea</taxon>
        <taxon>Rhabditida</taxon>
        <taxon>Tylenchina</taxon>
        <taxon>Tylenchomorpha</taxon>
        <taxon>Tylenchoidea</taxon>
        <taxon>Heteroderidae</taxon>
        <taxon>Heteroderinae</taxon>
        <taxon>Globodera</taxon>
    </lineage>
</organism>
<dbReference type="AlphaFoldDB" id="A0A914IB62"/>
<evidence type="ECO:0000313" key="2">
    <source>
        <dbReference type="Proteomes" id="UP000887572"/>
    </source>
</evidence>
<keyword evidence="1" id="KW-0732">Signal</keyword>
<evidence type="ECO:0000256" key="1">
    <source>
        <dbReference type="SAM" id="SignalP"/>
    </source>
</evidence>
<proteinExistence type="predicted"/>
<sequence length="202" mass="23383">MILFVLPLLLVSDAFWMMPFGGRGGGGGGFGGGGSGGGGEGGSMPQHWNNKMRHWPWKMSGNCSTTNWPWAWSTFDCFDTTSSSSTFNLNYSKFNNKLNKFVYFNQFNFNLNYSKFNFNFNHSFNFNLNYSKFNNKLNKFVYFNQFNFNLNYSKFNFNLKPDYICPKLSFCRCSNPTTHRGTERICWRGTVILGVPFYRLTH</sequence>